<evidence type="ECO:0000259" key="2">
    <source>
        <dbReference type="PROSITE" id="PS01186"/>
    </source>
</evidence>
<evidence type="ECO:0000313" key="4">
    <source>
        <dbReference type="EnsemblMetazoa" id="CapteP228585"/>
    </source>
</evidence>
<reference evidence="4" key="3">
    <citation type="submission" date="2015-06" db="UniProtKB">
        <authorList>
            <consortium name="EnsemblMetazoa"/>
        </authorList>
    </citation>
    <scope>IDENTIFICATION</scope>
</reference>
<dbReference type="AlphaFoldDB" id="R7VHE7"/>
<dbReference type="PROSITE" id="PS01186">
    <property type="entry name" value="EGF_2"/>
    <property type="match status" value="1"/>
</dbReference>
<sequence>MAKRTKKGWKRAWSMIEPCWILHELWRAGANAGHCGHLGQRAAHLVMVGRDKEPDRLRSPRVVKNTPALGVTHTLRNVMCNDKYELPPETNSFETCRHECSCVNGKCNAVDGTCDCDSGWEGEQCQTDIDGCANDPCFDAVPCTDLKAPQTGFECGECPDGFLGDGIICEENI</sequence>
<evidence type="ECO:0000259" key="1">
    <source>
        <dbReference type="PROSITE" id="PS00022"/>
    </source>
</evidence>
<evidence type="ECO:0000313" key="5">
    <source>
        <dbReference type="Proteomes" id="UP000014760"/>
    </source>
</evidence>
<dbReference type="HOGENOM" id="CLU_1549084_0_0_1"/>
<organism evidence="3">
    <name type="scientific">Capitella teleta</name>
    <name type="common">Polychaete worm</name>
    <dbReference type="NCBI Taxonomy" id="283909"/>
    <lineage>
        <taxon>Eukaryota</taxon>
        <taxon>Metazoa</taxon>
        <taxon>Spiralia</taxon>
        <taxon>Lophotrochozoa</taxon>
        <taxon>Annelida</taxon>
        <taxon>Polychaeta</taxon>
        <taxon>Sedentaria</taxon>
        <taxon>Scolecida</taxon>
        <taxon>Capitellidae</taxon>
        <taxon>Capitella</taxon>
    </lineage>
</organism>
<dbReference type="SMART" id="SM00181">
    <property type="entry name" value="EGF"/>
    <property type="match status" value="2"/>
</dbReference>
<dbReference type="PROSITE" id="PS00022">
    <property type="entry name" value="EGF_1"/>
    <property type="match status" value="1"/>
</dbReference>
<dbReference type="Proteomes" id="UP000014760">
    <property type="component" value="Unassembled WGS sequence"/>
</dbReference>
<dbReference type="STRING" id="283909.R7VHE7"/>
<name>R7VHE7_CAPTE</name>
<dbReference type="EMBL" id="KB293995">
    <property type="protein sequence ID" value="ELU15120.1"/>
    <property type="molecule type" value="Genomic_DNA"/>
</dbReference>
<dbReference type="InterPro" id="IPR000742">
    <property type="entry name" value="EGF"/>
</dbReference>
<dbReference type="InterPro" id="IPR009030">
    <property type="entry name" value="Growth_fac_rcpt_cys_sf"/>
</dbReference>
<dbReference type="EMBL" id="AMQN01004620">
    <property type="status" value="NOT_ANNOTATED_CDS"/>
    <property type="molecule type" value="Genomic_DNA"/>
</dbReference>
<keyword evidence="5" id="KW-1185">Reference proteome</keyword>
<dbReference type="EnsemblMetazoa" id="CapteT228585">
    <property type="protein sequence ID" value="CapteP228585"/>
    <property type="gene ID" value="CapteG228585"/>
</dbReference>
<evidence type="ECO:0000313" key="3">
    <source>
        <dbReference type="EMBL" id="ELU15120.1"/>
    </source>
</evidence>
<reference evidence="3 5" key="2">
    <citation type="journal article" date="2013" name="Nature">
        <title>Insights into bilaterian evolution from three spiralian genomes.</title>
        <authorList>
            <person name="Simakov O."/>
            <person name="Marletaz F."/>
            <person name="Cho S.J."/>
            <person name="Edsinger-Gonzales E."/>
            <person name="Havlak P."/>
            <person name="Hellsten U."/>
            <person name="Kuo D.H."/>
            <person name="Larsson T."/>
            <person name="Lv J."/>
            <person name="Arendt D."/>
            <person name="Savage R."/>
            <person name="Osoegawa K."/>
            <person name="de Jong P."/>
            <person name="Grimwood J."/>
            <person name="Chapman J.A."/>
            <person name="Shapiro H."/>
            <person name="Aerts A."/>
            <person name="Otillar R.P."/>
            <person name="Terry A.Y."/>
            <person name="Boore J.L."/>
            <person name="Grigoriev I.V."/>
            <person name="Lindberg D.R."/>
            <person name="Seaver E.C."/>
            <person name="Weisblat D.A."/>
            <person name="Putnam N.H."/>
            <person name="Rokhsar D.S."/>
        </authorList>
    </citation>
    <scope>NUCLEOTIDE SEQUENCE</scope>
    <source>
        <strain evidence="3 5">I ESC-2004</strain>
    </source>
</reference>
<protein>
    <recommendedName>
        <fullName evidence="1 2">EGF-like domain-containing protein</fullName>
    </recommendedName>
</protein>
<dbReference type="Gene3D" id="2.10.25.10">
    <property type="entry name" value="Laminin"/>
    <property type="match status" value="2"/>
</dbReference>
<dbReference type="OrthoDB" id="9998912at2759"/>
<dbReference type="SUPFAM" id="SSF57184">
    <property type="entry name" value="Growth factor receptor domain"/>
    <property type="match status" value="1"/>
</dbReference>
<proteinExistence type="predicted"/>
<reference evidence="5" key="1">
    <citation type="submission" date="2012-12" db="EMBL/GenBank/DDBJ databases">
        <authorList>
            <person name="Hellsten U."/>
            <person name="Grimwood J."/>
            <person name="Chapman J.A."/>
            <person name="Shapiro H."/>
            <person name="Aerts A."/>
            <person name="Otillar R.P."/>
            <person name="Terry A.Y."/>
            <person name="Boore J.L."/>
            <person name="Simakov O."/>
            <person name="Marletaz F."/>
            <person name="Cho S.-J."/>
            <person name="Edsinger-Gonzales E."/>
            <person name="Havlak P."/>
            <person name="Kuo D.-H."/>
            <person name="Larsson T."/>
            <person name="Lv J."/>
            <person name="Arendt D."/>
            <person name="Savage R."/>
            <person name="Osoegawa K."/>
            <person name="de Jong P."/>
            <person name="Lindberg D.R."/>
            <person name="Seaver E.C."/>
            <person name="Weisblat D.A."/>
            <person name="Putnam N.H."/>
            <person name="Grigoriev I.V."/>
            <person name="Rokhsar D.S."/>
        </authorList>
    </citation>
    <scope>NUCLEOTIDE SEQUENCE</scope>
    <source>
        <strain evidence="5">I ESC-2004</strain>
    </source>
</reference>
<feature type="domain" description="EGF-like" evidence="1 2">
    <location>
        <begin position="114"/>
        <end position="125"/>
    </location>
</feature>
<gene>
    <name evidence="3" type="ORF">CAPTEDRAFT_228585</name>
</gene>
<accession>R7VHE7</accession>